<dbReference type="PROSITE" id="PS00018">
    <property type="entry name" value="EF_HAND_1"/>
    <property type="match status" value="1"/>
</dbReference>
<evidence type="ECO:0000256" key="9">
    <source>
        <dbReference type="ARBA" id="ARBA00023316"/>
    </source>
</evidence>
<evidence type="ECO:0000256" key="10">
    <source>
        <dbReference type="PROSITE-ProRule" id="PRU01373"/>
    </source>
</evidence>
<comment type="subcellular location">
    <subcellularLocation>
        <location evidence="1">Secreted</location>
    </subcellularLocation>
</comment>
<dbReference type="EMBL" id="LBUU01000004">
    <property type="protein sequence ID" value="KKQ70627.1"/>
    <property type="molecule type" value="Genomic_DNA"/>
</dbReference>
<evidence type="ECO:0000256" key="4">
    <source>
        <dbReference type="ARBA" id="ARBA00022679"/>
    </source>
</evidence>
<dbReference type="UniPathway" id="UPA00219"/>
<name>A0A0G0JVI9_9BACT</name>
<dbReference type="Pfam" id="PF18884">
    <property type="entry name" value="TSP3_bac"/>
    <property type="match status" value="3"/>
</dbReference>
<dbReference type="Gene3D" id="2.40.440.10">
    <property type="entry name" value="L,D-transpeptidase catalytic domain-like"/>
    <property type="match status" value="1"/>
</dbReference>
<dbReference type="InterPro" id="IPR018247">
    <property type="entry name" value="EF_Hand_1_Ca_BS"/>
</dbReference>
<dbReference type="InterPro" id="IPR059100">
    <property type="entry name" value="TSP3_bac"/>
</dbReference>
<dbReference type="InterPro" id="IPR005490">
    <property type="entry name" value="LD_TPept_cat_dom"/>
</dbReference>
<keyword evidence="9 10" id="KW-0961">Cell wall biogenesis/degradation</keyword>
<dbReference type="PANTHER" id="PTHR30582">
    <property type="entry name" value="L,D-TRANSPEPTIDASE"/>
    <property type="match status" value="1"/>
</dbReference>
<evidence type="ECO:0000256" key="5">
    <source>
        <dbReference type="ARBA" id="ARBA00022729"/>
    </source>
</evidence>
<gene>
    <name evidence="12" type="ORF">US91_C0004G0112</name>
</gene>
<accession>A0A0G0JVI9</accession>
<dbReference type="GO" id="GO:0005509">
    <property type="term" value="F:calcium ion binding"/>
    <property type="evidence" value="ECO:0007669"/>
    <property type="project" value="InterPro"/>
</dbReference>
<keyword evidence="3" id="KW-0964">Secreted</keyword>
<dbReference type="AlphaFoldDB" id="A0A0G0JVI9"/>
<evidence type="ECO:0000313" key="12">
    <source>
        <dbReference type="EMBL" id="KKQ70627.1"/>
    </source>
</evidence>
<reference evidence="12 13" key="1">
    <citation type="journal article" date="2015" name="Nature">
        <title>rRNA introns, odd ribosomes, and small enigmatic genomes across a large radiation of phyla.</title>
        <authorList>
            <person name="Brown C.T."/>
            <person name="Hug L.A."/>
            <person name="Thomas B.C."/>
            <person name="Sharon I."/>
            <person name="Castelle C.J."/>
            <person name="Singh A."/>
            <person name="Wilkins M.J."/>
            <person name="Williams K.H."/>
            <person name="Banfield J.F."/>
        </authorList>
    </citation>
    <scope>NUCLEOTIDE SEQUENCE [LARGE SCALE GENOMIC DNA]</scope>
</reference>
<sequence length="235" mass="26121">MFLIPSFVFANLLVDTDLDGVPDVDEINVYRTDPGNADTDGDGYSDWRELNAGFSPHNSQKIKLKDNDQDGDGLIDKDELRFKTDILNKDTDGDGHSDGDEIKAGYDPLDKEKIFLPKRIEVNIAKQELSYFLGDVRMGTYPVSSGVRNSTPKGNFTITNKSPKAWSPYGLWMPYWMGLNSGRVGIHELPIWPNGYREGENHLGTSVSHGCIRLGIGAAKFIYDWTPVGTGVVVY</sequence>
<keyword evidence="5" id="KW-0732">Signal</keyword>
<evidence type="ECO:0000256" key="6">
    <source>
        <dbReference type="ARBA" id="ARBA00022837"/>
    </source>
</evidence>
<dbReference type="GO" id="GO:0008360">
    <property type="term" value="P:regulation of cell shape"/>
    <property type="evidence" value="ECO:0007669"/>
    <property type="project" value="UniProtKB-UniRule"/>
</dbReference>
<evidence type="ECO:0000256" key="7">
    <source>
        <dbReference type="ARBA" id="ARBA00022960"/>
    </source>
</evidence>
<keyword evidence="8 10" id="KW-0573">Peptidoglycan synthesis</keyword>
<dbReference type="InterPro" id="IPR050979">
    <property type="entry name" value="LD-transpeptidase"/>
</dbReference>
<feature type="active site" description="Nucleophile" evidence="10">
    <location>
        <position position="211"/>
    </location>
</feature>
<dbReference type="GO" id="GO:0016740">
    <property type="term" value="F:transferase activity"/>
    <property type="evidence" value="ECO:0007669"/>
    <property type="project" value="UniProtKB-KW"/>
</dbReference>
<evidence type="ECO:0000256" key="8">
    <source>
        <dbReference type="ARBA" id="ARBA00022984"/>
    </source>
</evidence>
<dbReference type="SUPFAM" id="SSF103647">
    <property type="entry name" value="TSP type-3 repeat"/>
    <property type="match status" value="1"/>
</dbReference>
<dbReference type="GO" id="GO:0071555">
    <property type="term" value="P:cell wall organization"/>
    <property type="evidence" value="ECO:0007669"/>
    <property type="project" value="UniProtKB-UniRule"/>
</dbReference>
<feature type="active site" description="Proton donor/acceptor" evidence="10">
    <location>
        <position position="187"/>
    </location>
</feature>
<proteinExistence type="predicted"/>
<evidence type="ECO:0000256" key="2">
    <source>
        <dbReference type="ARBA" id="ARBA00004752"/>
    </source>
</evidence>
<organism evidence="12 13">
    <name type="scientific">Candidatus Falkowbacteria bacterium GW2011_GWE1_38_31</name>
    <dbReference type="NCBI Taxonomy" id="1618638"/>
    <lineage>
        <taxon>Bacteria</taxon>
        <taxon>Candidatus Falkowiibacteriota</taxon>
    </lineage>
</organism>
<protein>
    <submittedName>
        <fullName evidence="12">Thrombospondin type 3 repeat superfamily protein</fullName>
    </submittedName>
</protein>
<evidence type="ECO:0000256" key="1">
    <source>
        <dbReference type="ARBA" id="ARBA00004613"/>
    </source>
</evidence>
<dbReference type="InterPro" id="IPR028974">
    <property type="entry name" value="TSP_type-3_rpt"/>
</dbReference>
<dbReference type="Pfam" id="PF03734">
    <property type="entry name" value="YkuD"/>
    <property type="match status" value="1"/>
</dbReference>
<evidence type="ECO:0000259" key="11">
    <source>
        <dbReference type="PROSITE" id="PS52029"/>
    </source>
</evidence>
<dbReference type="PROSITE" id="PS52029">
    <property type="entry name" value="LD_TPASE"/>
    <property type="match status" value="1"/>
</dbReference>
<dbReference type="GO" id="GO:0071972">
    <property type="term" value="F:peptidoglycan L,D-transpeptidase activity"/>
    <property type="evidence" value="ECO:0007669"/>
    <property type="project" value="TreeGrafter"/>
</dbReference>
<feature type="domain" description="L,D-TPase catalytic" evidence="11">
    <location>
        <begin position="118"/>
        <end position="235"/>
    </location>
</feature>
<dbReference type="InterPro" id="IPR038063">
    <property type="entry name" value="Transpep_catalytic_dom"/>
</dbReference>
<dbReference type="Gene3D" id="4.10.1080.10">
    <property type="entry name" value="TSP type-3 repeat"/>
    <property type="match status" value="1"/>
</dbReference>
<comment type="pathway">
    <text evidence="2 10">Cell wall biogenesis; peptidoglycan biosynthesis.</text>
</comment>
<dbReference type="SUPFAM" id="SSF141523">
    <property type="entry name" value="L,D-transpeptidase catalytic domain-like"/>
    <property type="match status" value="1"/>
</dbReference>
<keyword evidence="6" id="KW-0106">Calcium</keyword>
<comment type="caution">
    <text evidence="12">The sequence shown here is derived from an EMBL/GenBank/DDBJ whole genome shotgun (WGS) entry which is preliminary data.</text>
</comment>
<dbReference type="GO" id="GO:0005576">
    <property type="term" value="C:extracellular region"/>
    <property type="evidence" value="ECO:0007669"/>
    <property type="project" value="TreeGrafter"/>
</dbReference>
<dbReference type="PANTHER" id="PTHR30582:SF2">
    <property type="entry name" value="L,D-TRANSPEPTIDASE YCIB-RELATED"/>
    <property type="match status" value="1"/>
</dbReference>
<dbReference type="Proteomes" id="UP000034022">
    <property type="component" value="Unassembled WGS sequence"/>
</dbReference>
<dbReference type="CDD" id="cd16913">
    <property type="entry name" value="YkuD_like"/>
    <property type="match status" value="1"/>
</dbReference>
<evidence type="ECO:0000313" key="13">
    <source>
        <dbReference type="Proteomes" id="UP000034022"/>
    </source>
</evidence>
<evidence type="ECO:0000256" key="3">
    <source>
        <dbReference type="ARBA" id="ARBA00022525"/>
    </source>
</evidence>
<keyword evidence="7 10" id="KW-0133">Cell shape</keyword>
<keyword evidence="4" id="KW-0808">Transferase</keyword>
<dbReference type="GO" id="GO:0018104">
    <property type="term" value="P:peptidoglycan-protein cross-linking"/>
    <property type="evidence" value="ECO:0007669"/>
    <property type="project" value="TreeGrafter"/>
</dbReference>